<name>A0AAN1QP25_SYNEL</name>
<proteinExistence type="predicted"/>
<dbReference type="EMBL" id="CP030139">
    <property type="protein sequence ID" value="AZB72719.2"/>
    <property type="molecule type" value="Genomic_DNA"/>
</dbReference>
<gene>
    <name evidence="2" type="ORF">DOP62_08355</name>
</gene>
<keyword evidence="1" id="KW-0732">Signal</keyword>
<feature type="signal peptide" evidence="1">
    <location>
        <begin position="1"/>
        <end position="24"/>
    </location>
</feature>
<feature type="chain" id="PRO_5042948466" description="DUF3887 domain-containing protein" evidence="1">
    <location>
        <begin position="25"/>
        <end position="142"/>
    </location>
</feature>
<dbReference type="RefSeq" id="WP_208672913.1">
    <property type="nucleotide sequence ID" value="NZ_CP030139.2"/>
</dbReference>
<evidence type="ECO:0000313" key="3">
    <source>
        <dbReference type="Proteomes" id="UP000267249"/>
    </source>
</evidence>
<dbReference type="AlphaFoldDB" id="A0AAN1QP25"/>
<reference evidence="2 3" key="1">
    <citation type="journal article" date="2018" name="Sci. Rep.">
        <title>Genome Features and Biochemical Characteristics of a Robust, Fast Growing and Naturally Transformable Cyanobacterium Synechococcus elongatus PCC 11801 Isolated from India.</title>
        <authorList>
            <person name="Jaiswal D."/>
            <person name="Sengupta A."/>
            <person name="Sohoni S."/>
            <person name="Sengupta S."/>
            <person name="Phadnavis A.G."/>
            <person name="Pakrasi H.B."/>
            <person name="Wangikar P.P."/>
        </authorList>
    </citation>
    <scope>NUCLEOTIDE SEQUENCE [LARGE SCALE GENOMIC DNA]</scope>
    <source>
        <strain evidence="2 3">PCC 11801</strain>
    </source>
</reference>
<evidence type="ECO:0000256" key="1">
    <source>
        <dbReference type="SAM" id="SignalP"/>
    </source>
</evidence>
<protein>
    <recommendedName>
        <fullName evidence="4">DUF3887 domain-containing protein</fullName>
    </recommendedName>
</protein>
<accession>A0AAN1QP25</accession>
<sequence>MALGWVAVSVLGSVWLTPPAIAQAATNAAAILSQLPRPTGSPKAVQSMFAANAYQQQSINFQAKPQKPAAVLAFYRQALSQKGYRERTINTVSGDWGFNLVLDLPSSLQLAAKAPEKTVVLVVQGTALGPDTLNVNARFEEI</sequence>
<evidence type="ECO:0008006" key="4">
    <source>
        <dbReference type="Google" id="ProtNLM"/>
    </source>
</evidence>
<evidence type="ECO:0000313" key="2">
    <source>
        <dbReference type="EMBL" id="AZB72719.2"/>
    </source>
</evidence>
<dbReference type="Proteomes" id="UP000267249">
    <property type="component" value="Chromosome"/>
</dbReference>
<organism evidence="2 3">
    <name type="scientific">Synechococcus elongatus PCC 11801</name>
    <dbReference type="NCBI Taxonomy" id="2219813"/>
    <lineage>
        <taxon>Bacteria</taxon>
        <taxon>Bacillati</taxon>
        <taxon>Cyanobacteriota</taxon>
        <taxon>Cyanophyceae</taxon>
        <taxon>Synechococcales</taxon>
        <taxon>Synechococcaceae</taxon>
        <taxon>Synechococcus</taxon>
    </lineage>
</organism>